<sequence>MTQASTRPPTFVTFVNKAELFHFSYQRYLENQIRKVFGLEGTPVKFSIRQKGEDGGV</sequence>
<dbReference type="InterPro" id="IPR027417">
    <property type="entry name" value="P-loop_NTPase"/>
</dbReference>
<dbReference type="EMBL" id="VSSQ01103795">
    <property type="protein sequence ID" value="MPN44575.1"/>
    <property type="molecule type" value="Genomic_DNA"/>
</dbReference>
<accession>A0A645HZV1</accession>
<evidence type="ECO:0000313" key="2">
    <source>
        <dbReference type="EMBL" id="MPN44575.1"/>
    </source>
</evidence>
<reference evidence="2" key="1">
    <citation type="submission" date="2019-08" db="EMBL/GenBank/DDBJ databases">
        <authorList>
            <person name="Kucharzyk K."/>
            <person name="Murdoch R.W."/>
            <person name="Higgins S."/>
            <person name="Loffler F."/>
        </authorList>
    </citation>
    <scope>NUCLEOTIDE SEQUENCE</scope>
</reference>
<dbReference type="AlphaFoldDB" id="A0A645HZV1"/>
<comment type="caution">
    <text evidence="2">The sequence shown here is derived from an EMBL/GenBank/DDBJ whole genome shotgun (WGS) entry which is preliminary data.</text>
</comment>
<proteinExistence type="predicted"/>
<dbReference type="SUPFAM" id="SSF52540">
    <property type="entry name" value="P-loop containing nucleoside triphosphate hydrolases"/>
    <property type="match status" value="1"/>
</dbReference>
<gene>
    <name evidence="2" type="primary">der_59</name>
    <name evidence="2" type="ORF">SDC9_192140</name>
</gene>
<organism evidence="2">
    <name type="scientific">bioreactor metagenome</name>
    <dbReference type="NCBI Taxonomy" id="1076179"/>
    <lineage>
        <taxon>unclassified sequences</taxon>
        <taxon>metagenomes</taxon>
        <taxon>ecological metagenomes</taxon>
    </lineage>
</organism>
<dbReference type="InterPro" id="IPR015946">
    <property type="entry name" value="KH_dom-like_a/b"/>
</dbReference>
<dbReference type="PANTHER" id="PTHR43834:SF6">
    <property type="entry name" value="GTPASE DER"/>
    <property type="match status" value="1"/>
</dbReference>
<feature type="domain" description="GTPase Der C-terminal KH-domain-like" evidence="1">
    <location>
        <begin position="1"/>
        <end position="49"/>
    </location>
</feature>
<evidence type="ECO:0000259" key="1">
    <source>
        <dbReference type="Pfam" id="PF14714"/>
    </source>
</evidence>
<dbReference type="GO" id="GO:0043022">
    <property type="term" value="F:ribosome binding"/>
    <property type="evidence" value="ECO:0007669"/>
    <property type="project" value="TreeGrafter"/>
</dbReference>
<dbReference type="Pfam" id="PF14714">
    <property type="entry name" value="KH_dom-like"/>
    <property type="match status" value="1"/>
</dbReference>
<protein>
    <submittedName>
        <fullName evidence="2">GTPase Der</fullName>
    </submittedName>
</protein>
<dbReference type="PANTHER" id="PTHR43834">
    <property type="entry name" value="GTPASE DER"/>
    <property type="match status" value="1"/>
</dbReference>
<dbReference type="InterPro" id="IPR032859">
    <property type="entry name" value="KH_dom-like"/>
</dbReference>
<name>A0A645HZV1_9ZZZZ</name>
<dbReference type="Gene3D" id="3.30.300.20">
    <property type="match status" value="1"/>
</dbReference>